<keyword evidence="1" id="KW-0812">Transmembrane</keyword>
<gene>
    <name evidence="2" type="ORF">HELGO_WM8223</name>
</gene>
<keyword evidence="1" id="KW-0472">Membrane</keyword>
<evidence type="ECO:0000313" key="2">
    <source>
        <dbReference type="EMBL" id="CAA6826765.1"/>
    </source>
</evidence>
<reference evidence="2" key="1">
    <citation type="submission" date="2020-01" db="EMBL/GenBank/DDBJ databases">
        <authorList>
            <person name="Meier V. D."/>
            <person name="Meier V D."/>
        </authorList>
    </citation>
    <scope>NUCLEOTIDE SEQUENCE</scope>
    <source>
        <strain evidence="2">HLG_WM_MAG_05</strain>
    </source>
</reference>
<name>A0A6S6U4Y5_9BACT</name>
<proteinExistence type="predicted"/>
<organism evidence="2">
    <name type="scientific">uncultured Sulfurovum sp</name>
    <dbReference type="NCBI Taxonomy" id="269237"/>
    <lineage>
        <taxon>Bacteria</taxon>
        <taxon>Pseudomonadati</taxon>
        <taxon>Campylobacterota</taxon>
        <taxon>Epsilonproteobacteria</taxon>
        <taxon>Campylobacterales</taxon>
        <taxon>Sulfurovaceae</taxon>
        <taxon>Sulfurovum</taxon>
        <taxon>environmental samples</taxon>
    </lineage>
</organism>
<dbReference type="EMBL" id="CACVAU010000089">
    <property type="protein sequence ID" value="CAA6826765.1"/>
    <property type="molecule type" value="Genomic_DNA"/>
</dbReference>
<keyword evidence="1" id="KW-1133">Transmembrane helix</keyword>
<accession>A0A6S6U4Y5</accession>
<evidence type="ECO:0000256" key="1">
    <source>
        <dbReference type="SAM" id="Phobius"/>
    </source>
</evidence>
<dbReference type="AlphaFoldDB" id="A0A6S6U4Y5"/>
<protein>
    <submittedName>
        <fullName evidence="2">Uncharacterized protein</fullName>
    </submittedName>
</protein>
<feature type="transmembrane region" description="Helical" evidence="1">
    <location>
        <begin position="35"/>
        <end position="55"/>
    </location>
</feature>
<sequence length="148" mass="17278">MKNQWNRVIILFVFISAIGLVDKYYNSGKLLWEYYVDFSVVATVALAILAFMGYVRYIHGEDTIKIYFQKKEKKEKIDTGLIVLRKNCVRSELQGLLGMIHVTGGRYDLKSFQRDGEMLEVINQVQTNKFNEIVIKVSEKELEQFEIL</sequence>